<sequence length="62" mass="6487">MPVSEADSSLPITGTATLMIVTSRITMKYPAHTASSGAKDRRSAATTAPVCFGDECDGMHDK</sequence>
<organism evidence="1 2">
    <name type="scientific">Streptomyces thermocarboxydovorans</name>
    <dbReference type="NCBI Taxonomy" id="59298"/>
    <lineage>
        <taxon>Bacteria</taxon>
        <taxon>Bacillati</taxon>
        <taxon>Actinomycetota</taxon>
        <taxon>Actinomycetes</taxon>
        <taxon>Kitasatosporales</taxon>
        <taxon>Streptomycetaceae</taxon>
        <taxon>Streptomyces</taxon>
    </lineage>
</organism>
<dbReference type="EMBL" id="BAAAGU010000001">
    <property type="protein sequence ID" value="GAA0628835.1"/>
    <property type="molecule type" value="Genomic_DNA"/>
</dbReference>
<dbReference type="Proteomes" id="UP001500724">
    <property type="component" value="Unassembled WGS sequence"/>
</dbReference>
<protein>
    <submittedName>
        <fullName evidence="1">Uncharacterized protein</fullName>
    </submittedName>
</protein>
<evidence type="ECO:0000313" key="2">
    <source>
        <dbReference type="Proteomes" id="UP001500724"/>
    </source>
</evidence>
<reference evidence="1 2" key="1">
    <citation type="journal article" date="2019" name="Int. J. Syst. Evol. Microbiol.">
        <title>The Global Catalogue of Microorganisms (GCM) 10K type strain sequencing project: providing services to taxonomists for standard genome sequencing and annotation.</title>
        <authorList>
            <consortium name="The Broad Institute Genomics Platform"/>
            <consortium name="The Broad Institute Genome Sequencing Center for Infectious Disease"/>
            <person name="Wu L."/>
            <person name="Ma J."/>
        </authorList>
    </citation>
    <scope>NUCLEOTIDE SEQUENCE [LARGE SCALE GENOMIC DNA]</scope>
    <source>
        <strain evidence="1 2">JCM 10367</strain>
    </source>
</reference>
<keyword evidence="2" id="KW-1185">Reference proteome</keyword>
<accession>A0ABN1H4M5</accession>
<proteinExistence type="predicted"/>
<comment type="caution">
    <text evidence="1">The sequence shown here is derived from an EMBL/GenBank/DDBJ whole genome shotgun (WGS) entry which is preliminary data.</text>
</comment>
<evidence type="ECO:0000313" key="1">
    <source>
        <dbReference type="EMBL" id="GAA0628835.1"/>
    </source>
</evidence>
<gene>
    <name evidence="1" type="ORF">GCM10009535_00160</name>
</gene>
<name>A0ABN1H4M5_9ACTN</name>